<feature type="signal peptide" evidence="3">
    <location>
        <begin position="1"/>
        <end position="28"/>
    </location>
</feature>
<gene>
    <name evidence="5" type="ORF">K1718_15740</name>
</gene>
<dbReference type="Proteomes" id="UP001209803">
    <property type="component" value="Chromosome"/>
</dbReference>
<dbReference type="Gene3D" id="2.70.70.10">
    <property type="entry name" value="Glucose Permease (Domain IIA)"/>
    <property type="match status" value="1"/>
</dbReference>
<dbReference type="CDD" id="cd00118">
    <property type="entry name" value="LysM"/>
    <property type="match status" value="1"/>
</dbReference>
<reference evidence="5 6" key="1">
    <citation type="submission" date="2023-03" db="EMBL/GenBank/DDBJ databases">
        <title>Roseibium porphyridii sp. nov. and Roseibium rhodosorbium sp. nov. isolated from marine algae, Porphyridium cruentum and Rhodosorus marinus, respectively.</title>
        <authorList>
            <person name="Lee M.W."/>
            <person name="Choi B.J."/>
            <person name="Lee J.K."/>
            <person name="Choi D.G."/>
            <person name="Baek J.H."/>
            <person name="Bayburt H."/>
            <person name="Kim J.M."/>
            <person name="Han D.M."/>
            <person name="Kim K.H."/>
            <person name="Jeon C.O."/>
        </authorList>
    </citation>
    <scope>NUCLEOTIDE SEQUENCE [LARGE SCALE GENOMIC DNA]</scope>
    <source>
        <strain evidence="5 6">KMA01</strain>
    </source>
</reference>
<accession>A0ABY8F1A8</accession>
<evidence type="ECO:0000259" key="4">
    <source>
        <dbReference type="PROSITE" id="PS51782"/>
    </source>
</evidence>
<sequence>MRTLRGDLLSKVATVSLLAAVLAGCSGAVERFGEPPFYTGNTQNQRNILNGGQKQPTYQDIVNGPGGTSAGLPQSNTAPATTGSIPQRTSQISSAPLPAPAQSGSQPIKPAPIAVKPAPEISSAPVVSAAAGQAKSWKGWTSTGGTRVQVRQGDSVQSMARRFGVPEKAIMSVNGISDPNQVRPGQSIIIPTYVYSERNGSSSVSADKVRLPKAGSNERVVTGSVPTAVAGMPKPDRKPFSQPTFADISRGETVVEEVEILRVSTLPKKKPSGFGQSLTTASIKSNTADGVPSPRRQPGSGAVTPTPVAAAPSGTVDKNSLPAPALTDEARPTAPIKTPTQVASVRPDANVSSEKFRWPVRGRIISDFGSKPGGGKNEGVNLAVPEGTPVKAADGGTVIYSGNELKGYGNLVLVRHDEGWVSAYAHNSELKVKRGDTVRRGDVVGLAGKTGSVNQPQVHFELRKGNKPVDPLNHLPRR</sequence>
<dbReference type="InterPro" id="IPR036779">
    <property type="entry name" value="LysM_dom_sf"/>
</dbReference>
<comment type="similarity">
    <text evidence="1">Belongs to the E.coli NlpD/Haemophilus LppB family.</text>
</comment>
<dbReference type="SUPFAM" id="SSF54106">
    <property type="entry name" value="LysM domain"/>
    <property type="match status" value="1"/>
</dbReference>
<feature type="region of interest" description="Disordered" evidence="2">
    <location>
        <begin position="37"/>
        <end position="106"/>
    </location>
</feature>
<feature type="compositionally biased region" description="Low complexity" evidence="2">
    <location>
        <begin position="300"/>
        <end position="316"/>
    </location>
</feature>
<name>A0ABY8F1A8_9HYPH</name>
<feature type="domain" description="LysM" evidence="4">
    <location>
        <begin position="146"/>
        <end position="190"/>
    </location>
</feature>
<evidence type="ECO:0000313" key="5">
    <source>
        <dbReference type="EMBL" id="WFE87615.1"/>
    </source>
</evidence>
<dbReference type="PROSITE" id="PS51782">
    <property type="entry name" value="LYSM"/>
    <property type="match status" value="1"/>
</dbReference>
<evidence type="ECO:0000256" key="1">
    <source>
        <dbReference type="ARBA" id="ARBA00038420"/>
    </source>
</evidence>
<evidence type="ECO:0000256" key="3">
    <source>
        <dbReference type="SAM" id="SignalP"/>
    </source>
</evidence>
<evidence type="ECO:0000256" key="2">
    <source>
        <dbReference type="SAM" id="MobiDB-lite"/>
    </source>
</evidence>
<dbReference type="SMART" id="SM00257">
    <property type="entry name" value="LysM"/>
    <property type="match status" value="1"/>
</dbReference>
<dbReference type="PROSITE" id="PS51257">
    <property type="entry name" value="PROKAR_LIPOPROTEIN"/>
    <property type="match status" value="1"/>
</dbReference>
<dbReference type="InterPro" id="IPR016047">
    <property type="entry name" value="M23ase_b-sheet_dom"/>
</dbReference>
<dbReference type="InterPro" id="IPR050570">
    <property type="entry name" value="Cell_wall_metabolism_enzyme"/>
</dbReference>
<dbReference type="Gene3D" id="3.10.350.10">
    <property type="entry name" value="LysM domain"/>
    <property type="match status" value="1"/>
</dbReference>
<feature type="compositionally biased region" description="Polar residues" evidence="2">
    <location>
        <begin position="274"/>
        <end position="288"/>
    </location>
</feature>
<dbReference type="RefSeq" id="WP_209006589.1">
    <property type="nucleotide sequence ID" value="NZ_CP120863.1"/>
</dbReference>
<dbReference type="PANTHER" id="PTHR21666">
    <property type="entry name" value="PEPTIDASE-RELATED"/>
    <property type="match status" value="1"/>
</dbReference>
<evidence type="ECO:0000313" key="6">
    <source>
        <dbReference type="Proteomes" id="UP001209803"/>
    </source>
</evidence>
<dbReference type="Pfam" id="PF01551">
    <property type="entry name" value="Peptidase_M23"/>
    <property type="match status" value="1"/>
</dbReference>
<feature type="compositionally biased region" description="Polar residues" evidence="2">
    <location>
        <begin position="71"/>
        <end position="94"/>
    </location>
</feature>
<feature type="chain" id="PRO_5046566109" evidence="3">
    <location>
        <begin position="29"/>
        <end position="478"/>
    </location>
</feature>
<feature type="region of interest" description="Disordered" evidence="2">
    <location>
        <begin position="267"/>
        <end position="318"/>
    </location>
</feature>
<proteinExistence type="inferred from homology"/>
<dbReference type="PANTHER" id="PTHR21666:SF263">
    <property type="entry name" value="MUREIN HYDROLASE ACTIVATOR NLPD"/>
    <property type="match status" value="1"/>
</dbReference>
<keyword evidence="3" id="KW-0732">Signal</keyword>
<organism evidence="5 6">
    <name type="scientific">Roseibium porphyridii</name>
    <dbReference type="NCBI Taxonomy" id="2866279"/>
    <lineage>
        <taxon>Bacteria</taxon>
        <taxon>Pseudomonadati</taxon>
        <taxon>Pseudomonadota</taxon>
        <taxon>Alphaproteobacteria</taxon>
        <taxon>Hyphomicrobiales</taxon>
        <taxon>Stappiaceae</taxon>
        <taxon>Roseibium</taxon>
    </lineage>
</organism>
<feature type="compositionally biased region" description="Polar residues" evidence="2">
    <location>
        <begin position="39"/>
        <end position="60"/>
    </location>
</feature>
<protein>
    <submittedName>
        <fullName evidence="5">Peptidoglycan DD-metalloendopeptidase family protein</fullName>
    </submittedName>
</protein>
<dbReference type="CDD" id="cd12797">
    <property type="entry name" value="M23_peptidase"/>
    <property type="match status" value="1"/>
</dbReference>
<dbReference type="EMBL" id="CP120863">
    <property type="protein sequence ID" value="WFE87615.1"/>
    <property type="molecule type" value="Genomic_DNA"/>
</dbReference>
<dbReference type="InterPro" id="IPR011055">
    <property type="entry name" value="Dup_hybrid_motif"/>
</dbReference>
<dbReference type="SUPFAM" id="SSF51261">
    <property type="entry name" value="Duplicated hybrid motif"/>
    <property type="match status" value="1"/>
</dbReference>
<keyword evidence="6" id="KW-1185">Reference proteome</keyword>
<dbReference type="Pfam" id="PF01476">
    <property type="entry name" value="LysM"/>
    <property type="match status" value="1"/>
</dbReference>
<dbReference type="InterPro" id="IPR018392">
    <property type="entry name" value="LysM"/>
</dbReference>